<sequence length="736" mass="80670">MSHEFNNDDDDDDDDDLPTFEHAIQQRPVDKGDDEDEDEDDEVDEDGEAQMEQDDASSHGGDNDDDDDDNQMDWHHPADAEQDAAAAAESEAPEKSWRETDGFGANSSTTTAAGADPATTTTTTTTTTAADADADDSTTIASHAAPMDVSADHDTSTTLVPAIPSASSTGGDQASQPLQNRRPIRAATTRTSSSIARASSGLTSASKSRTLSHLDELIRARRKKEAQDNIHASIVKVEQRIAAHKQESQKELERASTKQEAPPAMLGDPLEFDVLQDPNSSIEGSSQPHTDCTGQNSAESMSVDSTARALETVRSLNPSMFMQAGASSATQDQQDSDIAETAKSNLAQHIEMNAQTTSGRNSTKYMIENIFHPVYLDALIPFTGKSDGGALDQLIVEAIQLDDSSLLIETIRSGWVQSHLLTREPSPGLLCWLFVTVLQDPTGCLSTPCFQILHDLFKRPRVNWVPDRLFVLTALASLGIDRHSLFEPAQTNARLYQFVVPDSPQPFDYLAFIPIAIKCSLDPRCHQAVLDCSELVGSMLARIPSEDWEQATPQQTIVQGLEALLPHSFSQVRAVRAFPLTPRGLQLRRMVATRFCHSIYLDLQAVTLVRDASQDVPPTHHPIFDECGVQRRNVYVASLLDSIQLSQHTDFLRLNCMVLMVTFCAGGPVVNPFDVEDVRLVQRSLEQLGTRIRDDPFNSSCTTVQEALVRAQTMLYMSLPAKARVSDLDYFHPSNN</sequence>
<feature type="compositionally biased region" description="Basic and acidic residues" evidence="1">
    <location>
        <begin position="92"/>
        <end position="101"/>
    </location>
</feature>
<feature type="compositionally biased region" description="Low complexity" evidence="1">
    <location>
        <begin position="185"/>
        <end position="200"/>
    </location>
</feature>
<feature type="region of interest" description="Disordered" evidence="1">
    <location>
        <begin position="1"/>
        <end position="207"/>
    </location>
</feature>
<evidence type="ECO:0000313" key="2">
    <source>
        <dbReference type="EMBL" id="KJE92134.1"/>
    </source>
</evidence>
<feature type="compositionally biased region" description="Low complexity" evidence="1">
    <location>
        <begin position="104"/>
        <end position="145"/>
    </location>
</feature>
<feature type="region of interest" description="Disordered" evidence="1">
    <location>
        <begin position="245"/>
        <end position="307"/>
    </location>
</feature>
<feature type="compositionally biased region" description="Basic and acidic residues" evidence="1">
    <location>
        <begin position="245"/>
        <end position="257"/>
    </location>
</feature>
<accession>A0A0D2X288</accession>
<feature type="compositionally biased region" description="Polar residues" evidence="1">
    <location>
        <begin position="165"/>
        <end position="179"/>
    </location>
</feature>
<dbReference type="InParanoid" id="A0A0D2X288"/>
<evidence type="ECO:0000313" key="3">
    <source>
        <dbReference type="Proteomes" id="UP000008743"/>
    </source>
</evidence>
<keyword evidence="3" id="KW-1185">Reference proteome</keyword>
<reference evidence="3" key="1">
    <citation type="submission" date="2011-02" db="EMBL/GenBank/DDBJ databases">
        <title>The Genome Sequence of Capsaspora owczarzaki ATCC 30864.</title>
        <authorList>
            <person name="Russ C."/>
            <person name="Cuomo C."/>
            <person name="Burger G."/>
            <person name="Gray M.W."/>
            <person name="Holland P.W.H."/>
            <person name="King N."/>
            <person name="Lang F.B.F."/>
            <person name="Roger A.J."/>
            <person name="Ruiz-Trillo I."/>
            <person name="Young S.K."/>
            <person name="Zeng Q."/>
            <person name="Gargeya S."/>
            <person name="Alvarado L."/>
            <person name="Berlin A."/>
            <person name="Chapman S.B."/>
            <person name="Chen Z."/>
            <person name="Freedman E."/>
            <person name="Gellesch M."/>
            <person name="Goldberg J."/>
            <person name="Griggs A."/>
            <person name="Gujja S."/>
            <person name="Heilman E."/>
            <person name="Heiman D."/>
            <person name="Howarth C."/>
            <person name="Mehta T."/>
            <person name="Neiman D."/>
            <person name="Pearson M."/>
            <person name="Roberts A."/>
            <person name="Saif S."/>
            <person name="Shea T."/>
            <person name="Shenoy N."/>
            <person name="Sisk P."/>
            <person name="Stolte C."/>
            <person name="Sykes S."/>
            <person name="White J."/>
            <person name="Yandava C."/>
            <person name="Haas B."/>
            <person name="Nusbaum C."/>
            <person name="Birren B."/>
        </authorList>
    </citation>
    <scope>NUCLEOTIDE SEQUENCE</scope>
    <source>
        <strain evidence="3">ATCC 30864</strain>
    </source>
</reference>
<feature type="compositionally biased region" description="Acidic residues" evidence="1">
    <location>
        <begin position="32"/>
        <end position="55"/>
    </location>
</feature>
<feature type="compositionally biased region" description="Acidic residues" evidence="1">
    <location>
        <begin position="7"/>
        <end position="18"/>
    </location>
</feature>
<organism evidence="2 3">
    <name type="scientific">Capsaspora owczarzaki (strain ATCC 30864)</name>
    <dbReference type="NCBI Taxonomy" id="595528"/>
    <lineage>
        <taxon>Eukaryota</taxon>
        <taxon>Filasterea</taxon>
        <taxon>Capsaspora</taxon>
    </lineage>
</organism>
<proteinExistence type="predicted"/>
<dbReference type="Proteomes" id="UP000008743">
    <property type="component" value="Unassembled WGS sequence"/>
</dbReference>
<dbReference type="AlphaFoldDB" id="A0A0D2X288"/>
<evidence type="ECO:0000256" key="1">
    <source>
        <dbReference type="SAM" id="MobiDB-lite"/>
    </source>
</evidence>
<protein>
    <submittedName>
        <fullName evidence="2">Uncharacterized protein</fullName>
    </submittedName>
</protein>
<gene>
    <name evidence="2" type="ORF">CAOG_003152</name>
</gene>
<name>A0A0D2X288_CAPO3</name>
<feature type="compositionally biased region" description="Polar residues" evidence="1">
    <location>
        <begin position="277"/>
        <end position="305"/>
    </location>
</feature>
<dbReference type="EMBL" id="KE346363">
    <property type="protein sequence ID" value="KJE92134.1"/>
    <property type="molecule type" value="Genomic_DNA"/>
</dbReference>